<evidence type="ECO:0000313" key="3">
    <source>
        <dbReference type="EMBL" id="EFM81333.1"/>
    </source>
</evidence>
<dbReference type="Gene3D" id="1.10.510.10">
    <property type="entry name" value="Transferase(Phosphotransferase) domain 1"/>
    <property type="match status" value="1"/>
</dbReference>
<comment type="similarity">
    <text evidence="1">Belongs to the EssB family.</text>
</comment>
<name>A0A125W1Z7_ENTFL</name>
<evidence type="ECO:0000313" key="4">
    <source>
        <dbReference type="Proteomes" id="UP000004846"/>
    </source>
</evidence>
<dbReference type="AlphaFoldDB" id="A0A125W1Z7"/>
<keyword evidence="2" id="KW-0812">Transmembrane</keyword>
<organism evidence="3 4">
    <name type="scientific">Enterococcus faecalis TX4248</name>
    <dbReference type="NCBI Taxonomy" id="749495"/>
    <lineage>
        <taxon>Bacteria</taxon>
        <taxon>Bacillati</taxon>
        <taxon>Bacillota</taxon>
        <taxon>Bacilli</taxon>
        <taxon>Lactobacillales</taxon>
        <taxon>Enterococcaceae</taxon>
        <taxon>Enterococcus</taxon>
    </lineage>
</organism>
<feature type="transmembrane region" description="Helical" evidence="2">
    <location>
        <begin position="217"/>
        <end position="238"/>
    </location>
</feature>
<gene>
    <name evidence="3" type="primary">essB</name>
    <name evidence="3" type="ORF">HMPREF9498_03272</name>
</gene>
<dbReference type="EMBL" id="AEBR01000110">
    <property type="protein sequence ID" value="EFM81333.1"/>
    <property type="molecule type" value="Genomic_DNA"/>
</dbReference>
<dbReference type="Gene3D" id="1.25.40.680">
    <property type="entry name" value="Type VII secretion system EssB, C-terminal-like domain"/>
    <property type="match status" value="1"/>
</dbReference>
<dbReference type="InterPro" id="IPR042565">
    <property type="entry name" value="T7SS_EssB_C"/>
</dbReference>
<comment type="caution">
    <text evidence="3">The sequence shown here is derived from an EMBL/GenBank/DDBJ whole genome shotgun (WGS) entry which is preliminary data.</text>
</comment>
<dbReference type="NCBIfam" id="TIGR03926">
    <property type="entry name" value="T7_EssB"/>
    <property type="match status" value="1"/>
</dbReference>
<keyword evidence="2" id="KW-1133">Transmembrane helix</keyword>
<proteinExistence type="inferred from homology"/>
<dbReference type="RefSeq" id="WP_002391336.1">
    <property type="nucleotide sequence ID" value="NZ_GL454489.1"/>
</dbReference>
<protein>
    <submittedName>
        <fullName evidence="3">Type VII secretion protein EssB</fullName>
    </submittedName>
</protein>
<dbReference type="InterPro" id="IPR018778">
    <property type="entry name" value="T7SS_EssB"/>
</dbReference>
<evidence type="ECO:0000256" key="1">
    <source>
        <dbReference type="ARBA" id="ARBA00010163"/>
    </source>
</evidence>
<evidence type="ECO:0000256" key="2">
    <source>
        <dbReference type="SAM" id="Phobius"/>
    </source>
</evidence>
<reference evidence="3 4" key="1">
    <citation type="submission" date="2010-07" db="EMBL/GenBank/DDBJ databases">
        <authorList>
            <person name="Sid Ahmed O."/>
        </authorList>
    </citation>
    <scope>NUCLEOTIDE SEQUENCE [LARGE SCALE GENOMIC DNA]</scope>
    <source>
        <strain evidence="3 4">TX4248</strain>
    </source>
</reference>
<accession>A0A125W1Z7</accession>
<dbReference type="HOGENOM" id="CLU_049737_1_0_9"/>
<dbReference type="Pfam" id="PF10140">
    <property type="entry name" value="YukC"/>
    <property type="match status" value="1"/>
</dbReference>
<sequence length="390" mass="44758">MSELKDISETITLEATKEYVQVTLQANQYQLERLEQFQQFLKSSRGFLSGKIIQATEEALVIQYHKDQYMQSILQAIKKMDQYERLLLAQRVHYLVDFLGTPVQPFIHPENIYILGEELLIAHRGFMQVIVPYSADEREFFKQYRALILAILHPKYEYEQLIQGNGTLKDTLSKQLQEAKTINEIEQIIGEQIIRQKAKHEAETKLVSKKSYLTFKWASLVLLALTLLFATTTGIYVLKKLPAQERVSLAEAQYISNDYASVTKTLKEDTPEELPIGAKYVAAVSSVQLDNLSNEQKTAILNNLSQKSSENTLLYWIYIGKGDFEKSLDIAQNLGDNQYILHAYTKLYDATKANNKMNGEKKQALLTKYEEAIDKYMKILGGKTDDNENQ</sequence>
<keyword evidence="2" id="KW-0472">Membrane</keyword>
<dbReference type="Proteomes" id="UP000004846">
    <property type="component" value="Unassembled WGS sequence"/>
</dbReference>